<evidence type="ECO:0000313" key="2">
    <source>
        <dbReference type="Proteomes" id="UP001163603"/>
    </source>
</evidence>
<sequence length="424" mass="48045">MTTLNLLLQPSTTSGAKPNDSPKLESQMTTENLLRQLADDWWSYGGDGGCVTVLRLWLKPKSLDVKIQVFGSEYEILNVDPDEYSYICFIKDMNHCVANENQVVQLYPDEEFKIEEIKGMRTIRVYVEVKPLNCVEGIGLLEAPNQCENDNGSESLGRQVNDLDEGEGELSEYQEDNEDVVKSGSSEDDDAVSRFSKNMKGQEFAYGAGGKIQFKVGQAFQEVYHFRKIRKSTETHTCLRVYNNPSVTSAWVVDKMGDFIKSQKGSSIKSLYEELSRKHYLDFSKHKLYSANKQTKESPDRIPEVPKFYRCFLDFVAQKKGFIGVDGCHLKDLYGGVLLSIVSMDANDDIFPLAIGINPIIFMSDRQKGLVDVVQACWPNARVMNDVRAADENAHWWMIDNDVISSLRRAFDLESKSNHVTNNM</sequence>
<accession>A0ACC0ZIK5</accession>
<organism evidence="1 2">
    <name type="scientific">Pistacia integerrima</name>
    <dbReference type="NCBI Taxonomy" id="434235"/>
    <lineage>
        <taxon>Eukaryota</taxon>
        <taxon>Viridiplantae</taxon>
        <taxon>Streptophyta</taxon>
        <taxon>Embryophyta</taxon>
        <taxon>Tracheophyta</taxon>
        <taxon>Spermatophyta</taxon>
        <taxon>Magnoliopsida</taxon>
        <taxon>eudicotyledons</taxon>
        <taxon>Gunneridae</taxon>
        <taxon>Pentapetalae</taxon>
        <taxon>rosids</taxon>
        <taxon>malvids</taxon>
        <taxon>Sapindales</taxon>
        <taxon>Anacardiaceae</taxon>
        <taxon>Pistacia</taxon>
    </lineage>
</organism>
<comment type="caution">
    <text evidence="1">The sequence shown here is derived from an EMBL/GenBank/DDBJ whole genome shotgun (WGS) entry which is preliminary data.</text>
</comment>
<keyword evidence="2" id="KW-1185">Reference proteome</keyword>
<proteinExistence type="predicted"/>
<dbReference type="Proteomes" id="UP001163603">
    <property type="component" value="Chromosome 1"/>
</dbReference>
<reference evidence="2" key="1">
    <citation type="journal article" date="2023" name="G3 (Bethesda)">
        <title>Genome assembly and association tests identify interacting loci associated with vigor, precocity, and sex in interspecific pistachio rootstocks.</title>
        <authorList>
            <person name="Palmer W."/>
            <person name="Jacygrad E."/>
            <person name="Sagayaradj S."/>
            <person name="Cavanaugh K."/>
            <person name="Han R."/>
            <person name="Bertier L."/>
            <person name="Beede B."/>
            <person name="Kafkas S."/>
            <person name="Golino D."/>
            <person name="Preece J."/>
            <person name="Michelmore R."/>
        </authorList>
    </citation>
    <scope>NUCLEOTIDE SEQUENCE [LARGE SCALE GENOMIC DNA]</scope>
</reference>
<dbReference type="EMBL" id="CM047736">
    <property type="protein sequence ID" value="KAJ0051857.1"/>
    <property type="molecule type" value="Genomic_DNA"/>
</dbReference>
<evidence type="ECO:0000313" key="1">
    <source>
        <dbReference type="EMBL" id="KAJ0051857.1"/>
    </source>
</evidence>
<protein>
    <submittedName>
        <fullName evidence="1">Uncharacterized protein</fullName>
    </submittedName>
</protein>
<name>A0ACC0ZIK5_9ROSI</name>
<gene>
    <name evidence="1" type="ORF">Pint_00652</name>
</gene>